<reference evidence="1" key="1">
    <citation type="submission" date="2023-05" db="EMBL/GenBank/DDBJ databases">
        <title>Comparative genomics of Bacillaceae isolates and their secondary metabolite potential.</title>
        <authorList>
            <person name="Song L."/>
            <person name="Nielsen L.J."/>
            <person name="Mohite O."/>
            <person name="Xu X."/>
            <person name="Weber T."/>
            <person name="Kovacs A.T."/>
        </authorList>
    </citation>
    <scope>NUCLEOTIDE SEQUENCE</scope>
    <source>
        <strain evidence="1">XLM17</strain>
    </source>
</reference>
<dbReference type="GO" id="GO:0008233">
    <property type="term" value="F:peptidase activity"/>
    <property type="evidence" value="ECO:0007669"/>
    <property type="project" value="UniProtKB-KW"/>
</dbReference>
<organism evidence="1 2">
    <name type="scientific">Neobacillus novalis</name>
    <dbReference type="NCBI Taxonomy" id="220687"/>
    <lineage>
        <taxon>Bacteria</taxon>
        <taxon>Bacillati</taxon>
        <taxon>Bacillota</taxon>
        <taxon>Bacilli</taxon>
        <taxon>Bacillales</taxon>
        <taxon>Bacillaceae</taxon>
        <taxon>Neobacillus</taxon>
    </lineage>
</organism>
<dbReference type="EMBL" id="CP126114">
    <property type="protein sequence ID" value="WHY86346.1"/>
    <property type="molecule type" value="Genomic_DNA"/>
</dbReference>
<name>A0AA95MS60_9BACI</name>
<dbReference type="SUPFAM" id="SSF53163">
    <property type="entry name" value="HybD-like"/>
    <property type="match status" value="1"/>
</dbReference>
<proteinExistence type="predicted"/>
<dbReference type="NCBIfam" id="TIGR02841">
    <property type="entry name" value="spore_YyaC"/>
    <property type="match status" value="1"/>
</dbReference>
<dbReference type="RefSeq" id="WP_066094366.1">
    <property type="nucleotide sequence ID" value="NZ_CP126114.1"/>
</dbReference>
<keyword evidence="2" id="KW-1185">Reference proteome</keyword>
<gene>
    <name evidence="1" type="primary">yyaC</name>
    <name evidence="1" type="ORF">QNH39_27925</name>
</gene>
<evidence type="ECO:0000313" key="1">
    <source>
        <dbReference type="EMBL" id="WHY86346.1"/>
    </source>
</evidence>
<protein>
    <submittedName>
        <fullName evidence="1">Spore protease YyaC</fullName>
    </submittedName>
</protein>
<dbReference type="KEGG" id="nnv:QNH39_27925"/>
<dbReference type="Proteomes" id="UP001178288">
    <property type="component" value="Chromosome"/>
</dbReference>
<keyword evidence="1" id="KW-0378">Hydrolase</keyword>
<dbReference type="AlphaFoldDB" id="A0AA95MS60"/>
<evidence type="ECO:0000313" key="2">
    <source>
        <dbReference type="Proteomes" id="UP001178288"/>
    </source>
</evidence>
<dbReference type="InterPro" id="IPR009665">
    <property type="entry name" value="YyaC"/>
</dbReference>
<dbReference type="GO" id="GO:0006508">
    <property type="term" value="P:proteolysis"/>
    <property type="evidence" value="ECO:0007669"/>
    <property type="project" value="UniProtKB-KW"/>
</dbReference>
<sequence>MNLKAGFFERRAGKQILHDESQAAENLAAELLSTIPKVTSRPIVFVCIGTDRSTGDSLGPLVGTLLEEKELKSFYVYGTLDKPIHAVNLAEKIAEINTKHVHPYIVGIDACLGRIKNVGNIQVGNGPVKPGAGVNKDLPAVGDIHITGIVNVSGFMEFFVLQNTRLNLVMKMAKTIASGIYEASLQYPKLSWNDLKWLEEEEKTN</sequence>
<accession>A0AA95MS60</accession>
<dbReference type="Pfam" id="PF06866">
    <property type="entry name" value="DUF1256"/>
    <property type="match status" value="1"/>
</dbReference>
<dbReference type="InterPro" id="IPR023430">
    <property type="entry name" value="Pept_HybD-like_dom_sf"/>
</dbReference>
<keyword evidence="1" id="KW-0645">Protease</keyword>